<evidence type="ECO:0000313" key="10">
    <source>
        <dbReference type="Proteomes" id="UP000192067"/>
    </source>
</evidence>
<protein>
    <recommendedName>
        <fullName evidence="5">Acetyltransferase</fullName>
        <ecNumber evidence="5">2.3.1.-</ecNumber>
    </recommendedName>
</protein>
<dbReference type="InterPro" id="IPR039369">
    <property type="entry name" value="LacA-like"/>
</dbReference>
<dbReference type="Pfam" id="PF12464">
    <property type="entry name" value="Mac"/>
    <property type="match status" value="1"/>
</dbReference>
<dbReference type="EC" id="2.3.1.-" evidence="5"/>
<dbReference type="SMART" id="SM01266">
    <property type="entry name" value="Mac"/>
    <property type="match status" value="1"/>
</dbReference>
<dbReference type="InterPro" id="IPR018357">
    <property type="entry name" value="Hexapep_transf_CS"/>
</dbReference>
<dbReference type="EMBL" id="CP015904">
    <property type="protein sequence ID" value="ARE14282.1"/>
    <property type="molecule type" value="Genomic_DNA"/>
</dbReference>
<dbReference type="PROSITE" id="PS00101">
    <property type="entry name" value="HEXAPEP_TRANSFERASES"/>
    <property type="match status" value="1"/>
</dbReference>
<dbReference type="Proteomes" id="UP000192067">
    <property type="component" value="Chromosome"/>
</dbReference>
<dbReference type="PANTHER" id="PTHR43017">
    <property type="entry name" value="GALACTOSIDE O-ACETYLTRANSFERASE"/>
    <property type="match status" value="1"/>
</dbReference>
<evidence type="ECO:0000256" key="3">
    <source>
        <dbReference type="ARBA" id="ARBA00022737"/>
    </source>
</evidence>
<dbReference type="InterPro" id="IPR001451">
    <property type="entry name" value="Hexapep"/>
</dbReference>
<dbReference type="Pfam" id="PF00132">
    <property type="entry name" value="Hexapep"/>
    <property type="match status" value="1"/>
</dbReference>
<evidence type="ECO:0000259" key="6">
    <source>
        <dbReference type="SMART" id="SM01266"/>
    </source>
</evidence>
<dbReference type="Proteomes" id="UP000031847">
    <property type="component" value="Unassembled WGS sequence"/>
</dbReference>
<evidence type="ECO:0000313" key="8">
    <source>
        <dbReference type="EMBL" id="GAM79262.1"/>
    </source>
</evidence>
<dbReference type="InterPro" id="IPR011004">
    <property type="entry name" value="Trimer_LpxA-like_sf"/>
</dbReference>
<evidence type="ECO:0000256" key="1">
    <source>
        <dbReference type="ARBA" id="ARBA00007274"/>
    </source>
</evidence>
<gene>
    <name evidence="8" type="ORF">JCM5805K_0369</name>
    <name evidence="7" type="ORF">LLUC11_1957</name>
</gene>
<keyword evidence="2 5" id="KW-0808">Transferase</keyword>
<evidence type="ECO:0000256" key="5">
    <source>
        <dbReference type="RuleBase" id="RU367021"/>
    </source>
</evidence>
<keyword evidence="3" id="KW-0677">Repeat</keyword>
<dbReference type="InterPro" id="IPR024688">
    <property type="entry name" value="Mac_dom"/>
</dbReference>
<evidence type="ECO:0000256" key="4">
    <source>
        <dbReference type="ARBA" id="ARBA00023315"/>
    </source>
</evidence>
<dbReference type="CDD" id="cd03357">
    <property type="entry name" value="LbH_MAT_GAT"/>
    <property type="match status" value="1"/>
</dbReference>
<dbReference type="SUPFAM" id="SSF51161">
    <property type="entry name" value="Trimeric LpxA-like enzymes"/>
    <property type="match status" value="1"/>
</dbReference>
<evidence type="ECO:0000256" key="2">
    <source>
        <dbReference type="ARBA" id="ARBA00022679"/>
    </source>
</evidence>
<name>A0A0B8QQK7_LACLL</name>
<evidence type="ECO:0000313" key="9">
    <source>
        <dbReference type="Proteomes" id="UP000031847"/>
    </source>
</evidence>
<dbReference type="FunFam" id="2.160.10.10:FF:000025">
    <property type="entry name" value="Hexapeptide-repeat containing-acetyltransferase"/>
    <property type="match status" value="1"/>
</dbReference>
<feature type="domain" description="Maltose/galactoside acetyltransferase" evidence="6">
    <location>
        <begin position="7"/>
        <end position="61"/>
    </location>
</feature>
<reference evidence="8 9" key="1">
    <citation type="submission" date="2015-01" db="EMBL/GenBank/DDBJ databases">
        <title>Lactococcus lactis subsp.lactis JCM 5805 whole genome shotgun sequence.</title>
        <authorList>
            <person name="Fujii T."/>
            <person name="Tomita Y."/>
            <person name="Ikushima S."/>
            <person name="Fujiwara D."/>
        </authorList>
    </citation>
    <scope>NUCLEOTIDE SEQUENCE [LARGE SCALE GENOMIC DNA]</scope>
    <source>
        <strain evidence="8 9">JCM 5805</strain>
    </source>
</reference>
<dbReference type="GO" id="GO:0008870">
    <property type="term" value="F:galactoside O-acetyltransferase activity"/>
    <property type="evidence" value="ECO:0007669"/>
    <property type="project" value="TreeGrafter"/>
</dbReference>
<dbReference type="Gene3D" id="2.160.10.10">
    <property type="entry name" value="Hexapeptide repeat proteins"/>
    <property type="match status" value="1"/>
</dbReference>
<comment type="similarity">
    <text evidence="1 5">Belongs to the transferase hexapeptide repeat family.</text>
</comment>
<accession>A0A0B8QQK7</accession>
<proteinExistence type="inferred from homology"/>
<dbReference type="EMBL" id="BBSI01000012">
    <property type="protein sequence ID" value="GAM79262.1"/>
    <property type="molecule type" value="Genomic_DNA"/>
</dbReference>
<dbReference type="PANTHER" id="PTHR43017:SF1">
    <property type="entry name" value="ACETYLTRANSFERASE YJL218W-RELATED"/>
    <property type="match status" value="1"/>
</dbReference>
<evidence type="ECO:0000313" key="7">
    <source>
        <dbReference type="EMBL" id="ARE14282.1"/>
    </source>
</evidence>
<dbReference type="AlphaFoldDB" id="A0A0B8QQK7"/>
<reference evidence="7 10" key="2">
    <citation type="journal article" date="2017" name="BMC Genomics">
        <title>Comparative and functional genomics of the Lactococcus lactis taxon; insights into evolution and niche adaptation.</title>
        <authorList>
            <person name="Kelleher P."/>
            <person name="Bottacini F."/>
            <person name="Mahony J."/>
            <person name="Kilcawley K.N."/>
            <person name="van Sinderen D."/>
        </authorList>
    </citation>
    <scope>NUCLEOTIDE SEQUENCE [LARGE SCALE GENOMIC DNA]</scope>
    <source>
        <strain evidence="7 10">UC11</strain>
    </source>
</reference>
<keyword evidence="4 5" id="KW-0012">Acyltransferase</keyword>
<dbReference type="RefSeq" id="WP_023188650.1">
    <property type="nucleotide sequence ID" value="NZ_BAABQR010000004.1"/>
</dbReference>
<sequence>MPKLESYKRVHTEELYFPNDQKLWKEQQEALVLLEKFNQTSVTQPEQQMELLKKMFSEIGENCFIQPPFYANFGGKNVHFGTGIYANFNLTLVDDTDIFVGNHVMFGPNVTIDTATHPVSPDLRKRGAQYNKKVYIEENVWLGAGVIVLPGVRIGKNSVIGAGSVVTKDIPDNVVAFGTPCMVKRKINDSDFKTYDHGKKIDLDEFI</sequence>
<dbReference type="PATRIC" id="fig|1360.100.peg.369"/>
<organism evidence="8 9">
    <name type="scientific">Lactococcus lactis subsp. lactis</name>
    <name type="common">Streptococcus lactis</name>
    <dbReference type="NCBI Taxonomy" id="1360"/>
    <lineage>
        <taxon>Bacteria</taxon>
        <taxon>Bacillati</taxon>
        <taxon>Bacillota</taxon>
        <taxon>Bacilli</taxon>
        <taxon>Lactobacillales</taxon>
        <taxon>Streptococcaceae</taxon>
        <taxon>Lactococcus</taxon>
    </lineage>
</organism>